<dbReference type="EMBL" id="NIBU01000176">
    <property type="protein sequence ID" value="PHM22780.1"/>
    <property type="molecule type" value="Genomic_DNA"/>
</dbReference>
<accession>A0A1N6MXE9</accession>
<evidence type="ECO:0000313" key="5">
    <source>
        <dbReference type="Proteomes" id="UP000224871"/>
    </source>
</evidence>
<dbReference type="EMBL" id="FTLG01000139">
    <property type="protein sequence ID" value="SIP73447.1"/>
    <property type="molecule type" value="Genomic_DNA"/>
</dbReference>
<dbReference type="Proteomes" id="UP000196435">
    <property type="component" value="Unassembled WGS sequence"/>
</dbReference>
<evidence type="ECO:0000259" key="1">
    <source>
        <dbReference type="Pfam" id="PF18021"/>
    </source>
</evidence>
<evidence type="ECO:0000313" key="2">
    <source>
        <dbReference type="EMBL" id="PHM22780.1"/>
    </source>
</evidence>
<dbReference type="InterPro" id="IPR040600">
    <property type="entry name" value="Agglutinin_C"/>
</dbReference>
<feature type="domain" description="Agglutinin C-terminal" evidence="1">
    <location>
        <begin position="22"/>
        <end position="110"/>
    </location>
</feature>
<evidence type="ECO:0000313" key="3">
    <source>
        <dbReference type="EMBL" id="SIP73447.1"/>
    </source>
</evidence>
<evidence type="ECO:0000313" key="4">
    <source>
        <dbReference type="Proteomes" id="UP000196435"/>
    </source>
</evidence>
<dbReference type="InterPro" id="IPR038765">
    <property type="entry name" value="Papain-like_cys_pep_sf"/>
</dbReference>
<reference evidence="4" key="1">
    <citation type="submission" date="2016-12" db="EMBL/GenBank/DDBJ databases">
        <authorList>
            <person name="Gaudriault S."/>
        </authorList>
    </citation>
    <scope>NUCLEOTIDE SEQUENCE [LARGE SCALE GENOMIC DNA]</scope>
    <source>
        <strain evidence="4">HGB1681 (deposited as PTA-6826 in the American Type Culture Collection)</strain>
    </source>
</reference>
<protein>
    <recommendedName>
        <fullName evidence="1">Agglutinin C-terminal domain-containing protein</fullName>
    </recommendedName>
</protein>
<reference evidence="3" key="2">
    <citation type="submission" date="2016-12" db="EMBL/GenBank/DDBJ databases">
        <authorList>
            <person name="Song W.-J."/>
            <person name="Kurnit D.M."/>
        </authorList>
    </citation>
    <scope>NUCLEOTIDE SEQUENCE [LARGE SCALE GENOMIC DNA]</scope>
    <source>
        <strain evidence="3">HGB1681</strain>
    </source>
</reference>
<reference evidence="2 5" key="3">
    <citation type="journal article" date="2017" name="Nat. Microbiol.">
        <title>Natural product diversity associated with the nematode symbionts Photorhabdus and Xenorhabdus.</title>
        <authorList>
            <person name="Tobias N.J."/>
            <person name="Wolff H."/>
            <person name="Djahanschiri B."/>
            <person name="Grundmann F."/>
            <person name="Kronenwerth M."/>
            <person name="Shi Y.M."/>
            <person name="Simonyi S."/>
            <person name="Grun P."/>
            <person name="Shapiro-Ilan D."/>
            <person name="Pidot S.J."/>
            <person name="Stinear T.P."/>
            <person name="Ebersberger I."/>
            <person name="Bode H.B."/>
        </authorList>
    </citation>
    <scope>NUCLEOTIDE SEQUENCE [LARGE SCALE GENOMIC DNA]</scope>
    <source>
        <strain evidence="2 5">DSM 16336</strain>
    </source>
</reference>
<organism evidence="3 4">
    <name type="scientific">Xenorhabdus innexi</name>
    <dbReference type="NCBI Taxonomy" id="290109"/>
    <lineage>
        <taxon>Bacteria</taxon>
        <taxon>Pseudomonadati</taxon>
        <taxon>Pseudomonadota</taxon>
        <taxon>Gammaproteobacteria</taxon>
        <taxon>Enterobacterales</taxon>
        <taxon>Morganellaceae</taxon>
        <taxon>Xenorhabdus</taxon>
    </lineage>
</organism>
<dbReference type="Proteomes" id="UP000224871">
    <property type="component" value="Unassembled WGS sequence"/>
</dbReference>
<gene>
    <name evidence="2" type="ORF">Xinn_04136</name>
    <name evidence="3" type="ORF">XIS1_2230001</name>
</gene>
<sequence>MEKTWPDIKFNLLTFRVLDPFYKLVSENKVGEIYKASALEHFKYRKKSFDCDDFCFVYKAQASKEAYINDENFGYAIGIILGFRRKSAHSVNIYIDRDLKVKIIEPQNGNIINAEDWDYTPYYVLM</sequence>
<dbReference type="RefSeq" id="WP_143706618.1">
    <property type="nucleotide sequence ID" value="NZ_CAWNQC010000086.1"/>
</dbReference>
<dbReference type="Gene3D" id="3.30.460.70">
    <property type="match status" value="1"/>
</dbReference>
<dbReference type="AlphaFoldDB" id="A0A1N6MXE9"/>
<dbReference type="OrthoDB" id="6975027at2"/>
<dbReference type="SUPFAM" id="SSF54001">
    <property type="entry name" value="Cysteine proteinases"/>
    <property type="match status" value="1"/>
</dbReference>
<dbReference type="Pfam" id="PF18021">
    <property type="entry name" value="Agglutinin_C"/>
    <property type="match status" value="1"/>
</dbReference>
<name>A0A1N6MXE9_9GAMM</name>
<keyword evidence="5" id="KW-1185">Reference proteome</keyword>
<proteinExistence type="predicted"/>